<dbReference type="Proteomes" id="UP000621266">
    <property type="component" value="Unassembled WGS sequence"/>
</dbReference>
<keyword evidence="2" id="KW-0472">Membrane</keyword>
<proteinExistence type="predicted"/>
<dbReference type="RefSeq" id="WP_156205646.1">
    <property type="nucleotide sequence ID" value="NZ_WHPN01000230.1"/>
</dbReference>
<dbReference type="EMBL" id="WHPN01000230">
    <property type="protein sequence ID" value="KAF4409349.1"/>
    <property type="molecule type" value="Genomic_DNA"/>
</dbReference>
<evidence type="ECO:0008006" key="5">
    <source>
        <dbReference type="Google" id="ProtNLM"/>
    </source>
</evidence>
<keyword evidence="2" id="KW-0812">Transmembrane</keyword>
<evidence type="ECO:0000313" key="3">
    <source>
        <dbReference type="EMBL" id="KAF4409349.1"/>
    </source>
</evidence>
<name>A0ABQ7FLV6_9ACTN</name>
<comment type="caution">
    <text evidence="3">The sequence shown here is derived from an EMBL/GenBank/DDBJ whole genome shotgun (WGS) entry which is preliminary data.</text>
</comment>
<feature type="region of interest" description="Disordered" evidence="1">
    <location>
        <begin position="29"/>
        <end position="78"/>
    </location>
</feature>
<keyword evidence="4" id="KW-1185">Reference proteome</keyword>
<protein>
    <recommendedName>
        <fullName evidence="5">DUF732 domain-containing protein</fullName>
    </recommendedName>
</protein>
<feature type="transmembrane region" description="Helical" evidence="2">
    <location>
        <begin position="6"/>
        <end position="27"/>
    </location>
</feature>
<feature type="region of interest" description="Disordered" evidence="1">
    <location>
        <begin position="216"/>
        <end position="236"/>
    </location>
</feature>
<evidence type="ECO:0000313" key="4">
    <source>
        <dbReference type="Proteomes" id="UP000621266"/>
    </source>
</evidence>
<feature type="compositionally biased region" description="Basic and acidic residues" evidence="1">
    <location>
        <begin position="38"/>
        <end position="54"/>
    </location>
</feature>
<keyword evidence="2" id="KW-1133">Transmembrane helix</keyword>
<sequence length="236" mass="24535">MNRRDAGYGAAVVLVTAAAVLLAVLGWGDGGKDPSPAAEDRTASAPADGERPPESPDPDGIPPGPKEPESELKPVTGSFTEREKEYLSGRVPEGNDPAAVLQIGQESCDRIAYLARHDRDMAVSSLILGEITGARDAVTQLCPKQKPLLADAGRGFADGNLRVAAEPEPGKAVAPGSYRAPGPGEDCSWQVFGAGGKELDSGSWSKGAEPRITVPRKAREVSSTGCHAWLNEGDNG</sequence>
<gene>
    <name evidence="3" type="ORF">GCU69_09440</name>
</gene>
<organism evidence="3 4">
    <name type="scientific">Streptomyces lycii</name>
    <dbReference type="NCBI Taxonomy" id="2654337"/>
    <lineage>
        <taxon>Bacteria</taxon>
        <taxon>Bacillati</taxon>
        <taxon>Actinomycetota</taxon>
        <taxon>Actinomycetes</taxon>
        <taxon>Kitasatosporales</taxon>
        <taxon>Streptomycetaceae</taxon>
        <taxon>Streptomyces</taxon>
    </lineage>
</organism>
<evidence type="ECO:0000256" key="2">
    <source>
        <dbReference type="SAM" id="Phobius"/>
    </source>
</evidence>
<reference evidence="3 4" key="1">
    <citation type="submission" date="2019-10" db="EMBL/GenBank/DDBJ databases">
        <title>Streptomyces tenebrisbrunneis sp.nov., an endogenous actinomycete isolated from of Lycium ruthenicum.</title>
        <authorList>
            <person name="Ma L."/>
        </authorList>
    </citation>
    <scope>NUCLEOTIDE SEQUENCE [LARGE SCALE GENOMIC DNA]</scope>
    <source>
        <strain evidence="3 4">TRM 66187</strain>
    </source>
</reference>
<accession>A0ABQ7FLV6</accession>
<evidence type="ECO:0000256" key="1">
    <source>
        <dbReference type="SAM" id="MobiDB-lite"/>
    </source>
</evidence>